<dbReference type="InterPro" id="IPR021318">
    <property type="entry name" value="DUF2919"/>
</dbReference>
<evidence type="ECO:0000313" key="1">
    <source>
        <dbReference type="EMBL" id="MCI2284562.1"/>
    </source>
</evidence>
<dbReference type="RefSeq" id="WP_242286992.1">
    <property type="nucleotide sequence ID" value="NZ_JAKKSL010000002.1"/>
</dbReference>
<dbReference type="Proteomes" id="UP001139646">
    <property type="component" value="Unassembled WGS sequence"/>
</dbReference>
<comment type="caution">
    <text evidence="1">The sequence shown here is derived from an EMBL/GenBank/DDBJ whole genome shotgun (WGS) entry which is preliminary data.</text>
</comment>
<keyword evidence="2" id="KW-1185">Reference proteome</keyword>
<protein>
    <submittedName>
        <fullName evidence="1">DUF2919 domain-containing protein</fullName>
    </submittedName>
</protein>
<dbReference type="EMBL" id="JAKKSL010000002">
    <property type="protein sequence ID" value="MCI2284562.1"/>
    <property type="molecule type" value="Genomic_DNA"/>
</dbReference>
<gene>
    <name evidence="1" type="ORF">L3081_15645</name>
</gene>
<proteinExistence type="predicted"/>
<name>A0ABS9X449_9GAMM</name>
<evidence type="ECO:0000313" key="2">
    <source>
        <dbReference type="Proteomes" id="UP001139646"/>
    </source>
</evidence>
<dbReference type="Pfam" id="PF11143">
    <property type="entry name" value="DUF2919"/>
    <property type="match status" value="1"/>
</dbReference>
<organism evidence="1 2">
    <name type="scientific">Colwellia maritima</name>
    <dbReference type="NCBI Taxonomy" id="2912588"/>
    <lineage>
        <taxon>Bacteria</taxon>
        <taxon>Pseudomonadati</taxon>
        <taxon>Pseudomonadota</taxon>
        <taxon>Gammaproteobacteria</taxon>
        <taxon>Alteromonadales</taxon>
        <taxon>Colwelliaceae</taxon>
        <taxon>Colwellia</taxon>
    </lineage>
</organism>
<accession>A0ABS9X449</accession>
<reference evidence="1" key="1">
    <citation type="submission" date="2022-01" db="EMBL/GenBank/DDBJ databases">
        <title>Colwellia maritima, isolated from seawater.</title>
        <authorList>
            <person name="Kristyanto S."/>
            <person name="Jung J."/>
            <person name="Jeon C.O."/>
        </authorList>
    </citation>
    <scope>NUCLEOTIDE SEQUENCE</scope>
    <source>
        <strain evidence="1">MSW7</strain>
    </source>
</reference>
<sequence length="166" mass="19834">MSKRDPKKYQRYSVEDFDSYDCLKLSKRLYLVLLFILRGYIVWLMSVTNMRDRVSIISWIYPETSLFYLSLLSGAIGLFVVLNISLRRPEAANWVQVSWRHCRTIIVVALLFDLLTHVIAYFYWQLFSLTWIFIQIIISIVLIVLCYSSERFKINLEEFPQKMPEK</sequence>